<organism evidence="2 3">
    <name type="scientific">Gordoniibacillus kamchatkensis</name>
    <dbReference type="NCBI Taxonomy" id="1590651"/>
    <lineage>
        <taxon>Bacteria</taxon>
        <taxon>Bacillati</taxon>
        <taxon>Bacillota</taxon>
        <taxon>Bacilli</taxon>
        <taxon>Bacillales</taxon>
        <taxon>Paenibacillaceae</taxon>
        <taxon>Gordoniibacillus</taxon>
    </lineage>
</organism>
<sequence length="139" mass="15527">MQIIGTDRHRPRPIMTDSDGRLVTVTIPSRRSRILFQEEAFLGLDVTGEILSLPMQNTATKSAVSYAVINRGDYPTLVMAEISPNSIDFSVDQQEVIAPQSMRVIVPNRFLKWTRLSLTAEDGQGPTQIDVYYQSQTVG</sequence>
<reference evidence="2 3" key="1">
    <citation type="submission" date="2014-12" db="EMBL/GenBank/DDBJ databases">
        <title>Draft genome sequence of Paenibacillus kamchatkensis strain B-2647.</title>
        <authorList>
            <person name="Karlyshev A.V."/>
            <person name="Kudryashova E.B."/>
        </authorList>
    </citation>
    <scope>NUCLEOTIDE SEQUENCE [LARGE SCALE GENOMIC DNA]</scope>
    <source>
        <strain evidence="2 3">VKM B-2647</strain>
    </source>
</reference>
<feature type="domain" description="DUF6385" evidence="1">
    <location>
        <begin position="57"/>
        <end position="137"/>
    </location>
</feature>
<gene>
    <name evidence="2" type="ORF">SD70_17185</name>
</gene>
<accession>A0ABR5AFW7</accession>
<dbReference type="EMBL" id="JXAK01000029">
    <property type="protein sequence ID" value="KIL39946.1"/>
    <property type="molecule type" value="Genomic_DNA"/>
</dbReference>
<name>A0ABR5AFW7_9BACL</name>
<evidence type="ECO:0000313" key="3">
    <source>
        <dbReference type="Proteomes" id="UP000031967"/>
    </source>
</evidence>
<evidence type="ECO:0000313" key="2">
    <source>
        <dbReference type="EMBL" id="KIL39946.1"/>
    </source>
</evidence>
<comment type="caution">
    <text evidence="2">The sequence shown here is derived from an EMBL/GenBank/DDBJ whole genome shotgun (WGS) entry which is preliminary data.</text>
</comment>
<dbReference type="Pfam" id="PF19912">
    <property type="entry name" value="DUF6385"/>
    <property type="match status" value="1"/>
</dbReference>
<dbReference type="Proteomes" id="UP000031967">
    <property type="component" value="Unassembled WGS sequence"/>
</dbReference>
<proteinExistence type="predicted"/>
<evidence type="ECO:0000259" key="1">
    <source>
        <dbReference type="Pfam" id="PF19912"/>
    </source>
</evidence>
<protein>
    <recommendedName>
        <fullName evidence="1">DUF6385 domain-containing protein</fullName>
    </recommendedName>
</protein>
<dbReference type="InterPro" id="IPR045965">
    <property type="entry name" value="DUF6385"/>
</dbReference>
<keyword evidence="3" id="KW-1185">Reference proteome</keyword>